<feature type="transmembrane region" description="Helical" evidence="1">
    <location>
        <begin position="90"/>
        <end position="110"/>
    </location>
</feature>
<dbReference type="Proteomes" id="UP001519272">
    <property type="component" value="Unassembled WGS sequence"/>
</dbReference>
<protein>
    <recommendedName>
        <fullName evidence="4">Sporulation protein YqfD</fullName>
    </recommendedName>
</protein>
<evidence type="ECO:0000313" key="3">
    <source>
        <dbReference type="Proteomes" id="UP001519272"/>
    </source>
</evidence>
<evidence type="ECO:0000256" key="1">
    <source>
        <dbReference type="SAM" id="Phobius"/>
    </source>
</evidence>
<accession>A0ABS4FPK5</accession>
<comment type="caution">
    <text evidence="2">The sequence shown here is derived from an EMBL/GenBank/DDBJ whole genome shotgun (WGS) entry which is preliminary data.</text>
</comment>
<dbReference type="Pfam" id="PF06898">
    <property type="entry name" value="YqfD"/>
    <property type="match status" value="1"/>
</dbReference>
<sequence>MRSPMLSSIKGIVSIVVSGDNQSQFINEMTKEGIVAWDLKPLADGRLRLKVSVPHFFLLRPVLKRTGCRLTIQKRSGLPFTLSRLWKRKGFIIGFILFASLIFGLTSIVWDVQVQGNHKIAEEDILRVAKEEGLHRYQWIYNLNAQDKLAAALTRKLPNASWVGISRVGTKYVIEVVEASQPKDKNLLTPHHLVSKTDAVISHIYAERGQPRVKKNDRVRKGQILISGIQGGQTVVSKGVVKGIVWHEYDISVPLTYKQKVYTGNVKRKGYLYFGQTAIQLSGYGKIDYDKYRVLSDLNPVRWRDLKLPFGYLTESIFETTEMDFTRTMKQAQLEGIERARSDVLAKYGIDSVIQSEKILHEKTDNGKVYMKVLFEVEQDITEELPLVHSQGE</sequence>
<dbReference type="EMBL" id="JAGGKG010000003">
    <property type="protein sequence ID" value="MBP1904319.1"/>
    <property type="molecule type" value="Genomic_DNA"/>
</dbReference>
<dbReference type="NCBIfam" id="TIGR02876">
    <property type="entry name" value="spore_yqfD"/>
    <property type="match status" value="1"/>
</dbReference>
<reference evidence="2 3" key="1">
    <citation type="submission" date="2021-03" db="EMBL/GenBank/DDBJ databases">
        <title>Genomic Encyclopedia of Type Strains, Phase IV (KMG-IV): sequencing the most valuable type-strain genomes for metagenomic binning, comparative biology and taxonomic classification.</title>
        <authorList>
            <person name="Goeker M."/>
        </authorList>
    </citation>
    <scope>NUCLEOTIDE SEQUENCE [LARGE SCALE GENOMIC DNA]</scope>
    <source>
        <strain evidence="2 3">DSM 14349</strain>
    </source>
</reference>
<proteinExistence type="predicted"/>
<dbReference type="RefSeq" id="WP_210088000.1">
    <property type="nucleotide sequence ID" value="NZ_JAGGKG010000003.1"/>
</dbReference>
<evidence type="ECO:0008006" key="4">
    <source>
        <dbReference type="Google" id="ProtNLM"/>
    </source>
</evidence>
<dbReference type="InterPro" id="IPR010690">
    <property type="entry name" value="YqfD"/>
</dbReference>
<keyword evidence="1" id="KW-1133">Transmembrane helix</keyword>
<keyword evidence="1" id="KW-0812">Transmembrane</keyword>
<organism evidence="2 3">
    <name type="scientific">Paenibacillus turicensis</name>
    <dbReference type="NCBI Taxonomy" id="160487"/>
    <lineage>
        <taxon>Bacteria</taxon>
        <taxon>Bacillati</taxon>
        <taxon>Bacillota</taxon>
        <taxon>Bacilli</taxon>
        <taxon>Bacillales</taxon>
        <taxon>Paenibacillaceae</taxon>
        <taxon>Paenibacillus</taxon>
    </lineage>
</organism>
<name>A0ABS4FPK5_9BACL</name>
<dbReference type="PIRSF" id="PIRSF029895">
    <property type="entry name" value="SpoIV"/>
    <property type="match status" value="1"/>
</dbReference>
<evidence type="ECO:0000313" key="2">
    <source>
        <dbReference type="EMBL" id="MBP1904319.1"/>
    </source>
</evidence>
<keyword evidence="1" id="KW-0472">Membrane</keyword>
<gene>
    <name evidence="2" type="ORF">J2Z32_000936</name>
</gene>
<keyword evidence="3" id="KW-1185">Reference proteome</keyword>